<accession>A0AAV7UGK1</accession>
<protein>
    <submittedName>
        <fullName evidence="1">Uncharacterized protein</fullName>
    </submittedName>
</protein>
<dbReference type="EMBL" id="JANPWB010000005">
    <property type="protein sequence ID" value="KAJ1187466.1"/>
    <property type="molecule type" value="Genomic_DNA"/>
</dbReference>
<proteinExistence type="predicted"/>
<organism evidence="1 2">
    <name type="scientific">Pleurodeles waltl</name>
    <name type="common">Iberian ribbed newt</name>
    <dbReference type="NCBI Taxonomy" id="8319"/>
    <lineage>
        <taxon>Eukaryota</taxon>
        <taxon>Metazoa</taxon>
        <taxon>Chordata</taxon>
        <taxon>Craniata</taxon>
        <taxon>Vertebrata</taxon>
        <taxon>Euteleostomi</taxon>
        <taxon>Amphibia</taxon>
        <taxon>Batrachia</taxon>
        <taxon>Caudata</taxon>
        <taxon>Salamandroidea</taxon>
        <taxon>Salamandridae</taxon>
        <taxon>Pleurodelinae</taxon>
        <taxon>Pleurodeles</taxon>
    </lineage>
</organism>
<comment type="caution">
    <text evidence="1">The sequence shown here is derived from an EMBL/GenBank/DDBJ whole genome shotgun (WGS) entry which is preliminary data.</text>
</comment>
<sequence>MRPVPVLAPEDFLLAAYLWGGGALARPAEISLMPEGRTEGAGSSLTLTLEWRAGTECDAGDPEWRRDGAPVIWPALVGPWELQVVTCGSGAGDPGEVEVIGLDPGGTLVTLPGADNINPRRLRAPGSGGLLLIEL</sequence>
<reference evidence="1" key="1">
    <citation type="journal article" date="2022" name="bioRxiv">
        <title>Sequencing and chromosome-scale assembly of the giantPleurodeles waltlgenome.</title>
        <authorList>
            <person name="Brown T."/>
            <person name="Elewa A."/>
            <person name="Iarovenko S."/>
            <person name="Subramanian E."/>
            <person name="Araus A.J."/>
            <person name="Petzold A."/>
            <person name="Susuki M."/>
            <person name="Suzuki K.-i.T."/>
            <person name="Hayashi T."/>
            <person name="Toyoda A."/>
            <person name="Oliveira C."/>
            <person name="Osipova E."/>
            <person name="Leigh N.D."/>
            <person name="Simon A."/>
            <person name="Yun M.H."/>
        </authorList>
    </citation>
    <scope>NUCLEOTIDE SEQUENCE</scope>
    <source>
        <strain evidence="1">20211129_DDA</strain>
        <tissue evidence="1">Liver</tissue>
    </source>
</reference>
<evidence type="ECO:0000313" key="2">
    <source>
        <dbReference type="Proteomes" id="UP001066276"/>
    </source>
</evidence>
<dbReference type="Proteomes" id="UP001066276">
    <property type="component" value="Chromosome 3_1"/>
</dbReference>
<evidence type="ECO:0000313" key="1">
    <source>
        <dbReference type="EMBL" id="KAJ1187466.1"/>
    </source>
</evidence>
<keyword evidence="2" id="KW-1185">Reference proteome</keyword>
<dbReference type="AlphaFoldDB" id="A0AAV7UGK1"/>
<name>A0AAV7UGK1_PLEWA</name>
<gene>
    <name evidence="1" type="ORF">NDU88_004242</name>
</gene>